<protein>
    <submittedName>
        <fullName evidence="6">Succinylglutamate desuccinylase/aspartoacylase family protein</fullName>
    </submittedName>
</protein>
<keyword evidence="4" id="KW-0862">Zinc</keyword>
<feature type="domain" description="Succinylglutamate desuccinylase/Aspartoacylase catalytic" evidence="5">
    <location>
        <begin position="44"/>
        <end position="229"/>
    </location>
</feature>
<dbReference type="GO" id="GO:0046872">
    <property type="term" value="F:metal ion binding"/>
    <property type="evidence" value="ECO:0007669"/>
    <property type="project" value="UniProtKB-KW"/>
</dbReference>
<organism evidence="6">
    <name type="scientific">Brevibacterium koreense</name>
    <dbReference type="NCBI Taxonomy" id="3140787"/>
    <lineage>
        <taxon>Bacteria</taxon>
        <taxon>Bacillati</taxon>
        <taxon>Actinomycetota</taxon>
        <taxon>Actinomycetes</taxon>
        <taxon>Micrococcales</taxon>
        <taxon>Brevibacteriaceae</taxon>
        <taxon>Brevibacterium</taxon>
    </lineage>
</organism>
<dbReference type="EMBL" id="CP158281">
    <property type="protein sequence ID" value="XBV88777.1"/>
    <property type="molecule type" value="Genomic_DNA"/>
</dbReference>
<accession>A0AAU7UJX5</accession>
<dbReference type="KEGG" id="bkr:AAFP32_14620"/>
<dbReference type="InterPro" id="IPR043795">
    <property type="entry name" value="N-alpha-Ac-DABA-like"/>
</dbReference>
<reference evidence="6" key="1">
    <citation type="submission" date="2024-06" db="EMBL/GenBank/DDBJ databases">
        <title>Brevibacterium koreense sp. nov., isolated from jogae-jeotgal, a Korean fermented seafood.</title>
        <authorList>
            <person name="Whon T.W."/>
            <person name="Nam S."/>
            <person name="Kim Y."/>
        </authorList>
    </citation>
    <scope>NUCLEOTIDE SEQUENCE</scope>
    <source>
        <strain evidence="6">CBA3109</strain>
    </source>
</reference>
<evidence type="ECO:0000313" key="6">
    <source>
        <dbReference type="EMBL" id="XBV88777.1"/>
    </source>
</evidence>
<dbReference type="SUPFAM" id="SSF53187">
    <property type="entry name" value="Zn-dependent exopeptidases"/>
    <property type="match status" value="1"/>
</dbReference>
<sequence>MTVIRGIDFEEFGVQHGYIGLTQSDNVNDSALIPVPVTVVSSGAGPTALLVAGTHGDEYEGQVALQALARELTPEHISGTVIIVPAANAPAVRVGTRVSPLDGANLNRSYPGSAEGAPTCQVAEFISRQLLPRADAALDLHSGGSNSVYVDAAFVYRGPTKELWQTKSQIARRLNLPYVIVVAEKFEPGSINSAGDDAGIPVVATELAGGGTVDRRTLADIRRGLRQFLTDQGILSEDVELAALAGIASPRVGEVDRPAQQWLELVSESGIPAEIPGLFEPLVGLGDEVLQDDIVALVYSVDDPHRAPVEHRAEVDGVVAVVRRPTLVTRGSFVMHIARRIDAPEGLK</sequence>
<comment type="cofactor">
    <cofactor evidence="1">
        <name>Zn(2+)</name>
        <dbReference type="ChEBI" id="CHEBI:29105"/>
    </cofactor>
</comment>
<dbReference type="GO" id="GO:0016811">
    <property type="term" value="F:hydrolase activity, acting on carbon-nitrogen (but not peptide) bonds, in linear amides"/>
    <property type="evidence" value="ECO:0007669"/>
    <property type="project" value="InterPro"/>
</dbReference>
<dbReference type="PANTHER" id="PTHR37326">
    <property type="entry name" value="BLL3975 PROTEIN"/>
    <property type="match status" value="1"/>
</dbReference>
<gene>
    <name evidence="6" type="ORF">AAFP32_14620</name>
</gene>
<evidence type="ECO:0000259" key="5">
    <source>
        <dbReference type="Pfam" id="PF24827"/>
    </source>
</evidence>
<proteinExistence type="predicted"/>
<dbReference type="PIRSF" id="PIRSF039012">
    <property type="entry name" value="ASP"/>
    <property type="match status" value="1"/>
</dbReference>
<dbReference type="Pfam" id="PF24827">
    <property type="entry name" value="AstE_AspA_cat"/>
    <property type="match status" value="1"/>
</dbReference>
<dbReference type="InterPro" id="IPR053138">
    <property type="entry name" value="N-alpha-Ac-DABA_deacetylase"/>
</dbReference>
<evidence type="ECO:0000256" key="1">
    <source>
        <dbReference type="ARBA" id="ARBA00001947"/>
    </source>
</evidence>
<dbReference type="InterPro" id="IPR055438">
    <property type="entry name" value="AstE_AspA_cat"/>
</dbReference>
<evidence type="ECO:0000256" key="4">
    <source>
        <dbReference type="ARBA" id="ARBA00022833"/>
    </source>
</evidence>
<keyword evidence="3" id="KW-0378">Hydrolase</keyword>
<evidence type="ECO:0000256" key="3">
    <source>
        <dbReference type="ARBA" id="ARBA00022801"/>
    </source>
</evidence>
<dbReference type="Gene3D" id="3.40.630.10">
    <property type="entry name" value="Zn peptidases"/>
    <property type="match status" value="1"/>
</dbReference>
<dbReference type="PANTHER" id="PTHR37326:SF1">
    <property type="entry name" value="BLL3975 PROTEIN"/>
    <property type="match status" value="1"/>
</dbReference>
<keyword evidence="2" id="KW-0479">Metal-binding</keyword>
<name>A0AAU7UJX5_9MICO</name>
<dbReference type="AlphaFoldDB" id="A0AAU7UJX5"/>
<evidence type="ECO:0000256" key="2">
    <source>
        <dbReference type="ARBA" id="ARBA00022723"/>
    </source>
</evidence>
<dbReference type="RefSeq" id="WP_193070202.1">
    <property type="nucleotide sequence ID" value="NZ_CP158281.1"/>
</dbReference>
<dbReference type="GO" id="GO:0016788">
    <property type="term" value="F:hydrolase activity, acting on ester bonds"/>
    <property type="evidence" value="ECO:0007669"/>
    <property type="project" value="InterPro"/>
</dbReference>